<dbReference type="EMBL" id="JAHIBW010000015">
    <property type="protein sequence ID" value="KAG7303908.1"/>
    <property type="molecule type" value="Genomic_DNA"/>
</dbReference>
<dbReference type="SUPFAM" id="SSF82199">
    <property type="entry name" value="SET domain"/>
    <property type="match status" value="1"/>
</dbReference>
<evidence type="ECO:0000313" key="6">
    <source>
        <dbReference type="EMBL" id="KAG7303908.1"/>
    </source>
</evidence>
<dbReference type="Gene3D" id="1.25.40.970">
    <property type="match status" value="1"/>
</dbReference>
<dbReference type="PROSITE" id="PS50865">
    <property type="entry name" value="ZF_MYND_2"/>
    <property type="match status" value="1"/>
</dbReference>
<dbReference type="SUPFAM" id="SSF144232">
    <property type="entry name" value="HIT/MYND zinc finger-like"/>
    <property type="match status" value="1"/>
</dbReference>
<reference evidence="6 7" key="1">
    <citation type="submission" date="2021-06" db="EMBL/GenBank/DDBJ databases">
        <title>A haploid diamondback moth (Plutella xylostella L.) genome assembly resolves 31 chromosomes and identifies a diamide resistance mutation.</title>
        <authorList>
            <person name="Ward C.M."/>
            <person name="Perry K.D."/>
            <person name="Baker G."/>
            <person name="Powis K."/>
            <person name="Heckel D.G."/>
            <person name="Baxter S.W."/>
        </authorList>
    </citation>
    <scope>NUCLEOTIDE SEQUENCE [LARGE SCALE GENOMIC DNA]</scope>
    <source>
        <strain evidence="6 7">LV</strain>
        <tissue evidence="6">Single pupa</tissue>
    </source>
</reference>
<dbReference type="Proteomes" id="UP000823941">
    <property type="component" value="Chromosome 15"/>
</dbReference>
<keyword evidence="2 4" id="KW-0863">Zinc-finger</keyword>
<evidence type="ECO:0000313" key="7">
    <source>
        <dbReference type="Proteomes" id="UP000823941"/>
    </source>
</evidence>
<organism evidence="6 7">
    <name type="scientific">Plutella xylostella</name>
    <name type="common">Diamondback moth</name>
    <name type="synonym">Plutella maculipennis</name>
    <dbReference type="NCBI Taxonomy" id="51655"/>
    <lineage>
        <taxon>Eukaryota</taxon>
        <taxon>Metazoa</taxon>
        <taxon>Ecdysozoa</taxon>
        <taxon>Arthropoda</taxon>
        <taxon>Hexapoda</taxon>
        <taxon>Insecta</taxon>
        <taxon>Pterygota</taxon>
        <taxon>Neoptera</taxon>
        <taxon>Endopterygota</taxon>
        <taxon>Lepidoptera</taxon>
        <taxon>Glossata</taxon>
        <taxon>Ditrysia</taxon>
        <taxon>Yponomeutoidea</taxon>
        <taxon>Plutellidae</taxon>
        <taxon>Plutella</taxon>
    </lineage>
</organism>
<dbReference type="Pfam" id="PF01753">
    <property type="entry name" value="zf-MYND"/>
    <property type="match status" value="1"/>
</dbReference>
<keyword evidence="1" id="KW-0479">Metal-binding</keyword>
<dbReference type="InterPro" id="IPR011990">
    <property type="entry name" value="TPR-like_helical_dom_sf"/>
</dbReference>
<dbReference type="PANTHER" id="PTHR12197:SF251">
    <property type="entry name" value="EG:BACR7C10.4 PROTEIN"/>
    <property type="match status" value="1"/>
</dbReference>
<dbReference type="Gene3D" id="6.10.140.2220">
    <property type="match status" value="1"/>
</dbReference>
<evidence type="ECO:0000256" key="2">
    <source>
        <dbReference type="ARBA" id="ARBA00022771"/>
    </source>
</evidence>
<gene>
    <name evidence="6" type="ORF">JYU34_010821</name>
</gene>
<dbReference type="InterPro" id="IPR050869">
    <property type="entry name" value="H3K4_H4K5_MeTrfase"/>
</dbReference>
<feature type="domain" description="MYND-type" evidence="5">
    <location>
        <begin position="37"/>
        <end position="74"/>
    </location>
</feature>
<accession>A0ABQ7QJ01</accession>
<keyword evidence="7" id="KW-1185">Reference proteome</keyword>
<evidence type="ECO:0000256" key="3">
    <source>
        <dbReference type="ARBA" id="ARBA00022833"/>
    </source>
</evidence>
<dbReference type="PANTHER" id="PTHR12197">
    <property type="entry name" value="HISTONE-LYSINE N-METHYLTRANSFERASE SMYD"/>
    <property type="match status" value="1"/>
</dbReference>
<name>A0ABQ7QJ01_PLUXY</name>
<evidence type="ECO:0000256" key="4">
    <source>
        <dbReference type="PROSITE-ProRule" id="PRU00134"/>
    </source>
</evidence>
<keyword evidence="3" id="KW-0862">Zinc</keyword>
<dbReference type="Gene3D" id="1.25.40.10">
    <property type="entry name" value="Tetratricopeptide repeat domain"/>
    <property type="match status" value="1"/>
</dbReference>
<sequence>MKNKCRNTDSVIRAGEVLLTEEPFVFVLSSKEKGNRCDNCLEKGKVLKCSGCQFVHYCGRSCQKEAWNVHKWECNNLKRMSPKVIPDAARMLARLINRLNRGDGASHRAFYTHSAFRTWRDLMSHYQDLKADSRRMEHFTSLCAVLTDFLKDISMPNAVEMMGIYGRMVINSFTILDVDMNSIGTGIYVGCSVVDHSCAPNAVATFTGRTISVRATQDLPSLDWNQIRISYIDLMKTPYERQAELLQNYYFLCQCTRCLDETQLKMVHAAKCLNDQCNNPVQIPWKKDVQLVMRPDQDAENKQNVPETNGYGYVDDVIHCSECGYKYTEQHIEKFRKAMEFTEVHIQEMKSASVAYVDVCKYCLSRQEGVLHALNVLRAQTLDHALDALIQVQLWDHALEYADALIPCFRFYYGDRHPLLGLLHLKYGKMLLYKMDLQKAMDQLKKSEKILKITHGDKHPLYREELLPLLRQAIAEAM</sequence>
<dbReference type="Gene3D" id="1.10.220.160">
    <property type="match status" value="1"/>
</dbReference>
<dbReference type="PROSITE" id="PS01360">
    <property type="entry name" value="ZF_MYND_1"/>
    <property type="match status" value="1"/>
</dbReference>
<evidence type="ECO:0000256" key="1">
    <source>
        <dbReference type="ARBA" id="ARBA00022723"/>
    </source>
</evidence>
<dbReference type="InterPro" id="IPR002893">
    <property type="entry name" value="Znf_MYND"/>
</dbReference>
<evidence type="ECO:0000259" key="5">
    <source>
        <dbReference type="PROSITE" id="PS50865"/>
    </source>
</evidence>
<proteinExistence type="predicted"/>
<dbReference type="InterPro" id="IPR046341">
    <property type="entry name" value="SET_dom_sf"/>
</dbReference>
<comment type="caution">
    <text evidence="6">The sequence shown here is derived from an EMBL/GenBank/DDBJ whole genome shotgun (WGS) entry which is preliminary data.</text>
</comment>
<protein>
    <recommendedName>
        <fullName evidence="5">MYND-type domain-containing protein</fullName>
    </recommendedName>
</protein>
<dbReference type="Gene3D" id="2.170.270.10">
    <property type="entry name" value="SET domain"/>
    <property type="match status" value="1"/>
</dbReference>